<organism evidence="2 3">
    <name type="scientific">Bacteriovorax antarcticus</name>
    <dbReference type="NCBI Taxonomy" id="3088717"/>
    <lineage>
        <taxon>Bacteria</taxon>
        <taxon>Pseudomonadati</taxon>
        <taxon>Bdellovibrionota</taxon>
        <taxon>Bacteriovoracia</taxon>
        <taxon>Bacteriovoracales</taxon>
        <taxon>Bacteriovoracaceae</taxon>
        <taxon>Bacteriovorax</taxon>
    </lineage>
</organism>
<feature type="chain" id="PRO_5046197358" description="VWFA domain-containing protein" evidence="1">
    <location>
        <begin position="21"/>
        <end position="266"/>
    </location>
</feature>
<accession>A0ABU5VPU1</accession>
<dbReference type="EMBL" id="JAYGJQ010000001">
    <property type="protein sequence ID" value="MEA9355060.1"/>
    <property type="molecule type" value="Genomic_DNA"/>
</dbReference>
<dbReference type="RefSeq" id="WP_323574549.1">
    <property type="nucleotide sequence ID" value="NZ_JAYGJQ010000001.1"/>
</dbReference>
<sequence>MIKLTTAFLTLCLIPTLTWATPQKIEMIFLSPAKVSMLLEQLDKMDTTKMSKYVAQADMEHCVPMGDGCFHPQYGYMEKKPDKKPDAKEIAERNEEKAVELKNFNALETNMVNCDKNNYFDIFCGKEKPNAAPAEIEVWFDVSSSLKTVDYNKDPDHCARRSFIEKVQLACKSKVNVSVYNTSIKQVGENSSVCMAYGMNDQARILRWMKDSKAKHLLIVTDIDEMSAEMRTFLESNGAKMIGDGVKAFTANDLIDYAKEFTKMCR</sequence>
<gene>
    <name evidence="2" type="ORF">SHI21_02550</name>
</gene>
<comment type="caution">
    <text evidence="2">The sequence shown here is derived from an EMBL/GenBank/DDBJ whole genome shotgun (WGS) entry which is preliminary data.</text>
</comment>
<keyword evidence="3" id="KW-1185">Reference proteome</keyword>
<proteinExistence type="predicted"/>
<reference evidence="2 3" key="1">
    <citation type="submission" date="2023-11" db="EMBL/GenBank/DDBJ databases">
        <title>A Novel Polar Bacteriovorax (B. antarcticus) Isolated from the Biocrust in Antarctica.</title>
        <authorList>
            <person name="Mun W."/>
            <person name="Choi S.Y."/>
            <person name="Mitchell R.J."/>
        </authorList>
    </citation>
    <scope>NUCLEOTIDE SEQUENCE [LARGE SCALE GENOMIC DNA]</scope>
    <source>
        <strain evidence="2 3">PP10</strain>
    </source>
</reference>
<dbReference type="Proteomes" id="UP001302274">
    <property type="component" value="Unassembled WGS sequence"/>
</dbReference>
<name>A0ABU5VPU1_9BACT</name>
<evidence type="ECO:0000313" key="2">
    <source>
        <dbReference type="EMBL" id="MEA9355060.1"/>
    </source>
</evidence>
<protein>
    <recommendedName>
        <fullName evidence="4">VWFA domain-containing protein</fullName>
    </recommendedName>
</protein>
<evidence type="ECO:0008006" key="4">
    <source>
        <dbReference type="Google" id="ProtNLM"/>
    </source>
</evidence>
<keyword evidence="1" id="KW-0732">Signal</keyword>
<feature type="signal peptide" evidence="1">
    <location>
        <begin position="1"/>
        <end position="20"/>
    </location>
</feature>
<evidence type="ECO:0000313" key="3">
    <source>
        <dbReference type="Proteomes" id="UP001302274"/>
    </source>
</evidence>
<evidence type="ECO:0000256" key="1">
    <source>
        <dbReference type="SAM" id="SignalP"/>
    </source>
</evidence>